<evidence type="ECO:0000256" key="4">
    <source>
        <dbReference type="ARBA" id="ARBA00022777"/>
    </source>
</evidence>
<dbReference type="GO" id="GO:0007094">
    <property type="term" value="P:mitotic spindle assembly checkpoint signaling"/>
    <property type="evidence" value="ECO:0007669"/>
    <property type="project" value="TreeGrafter"/>
</dbReference>
<accession>A0A077W7C8</accession>
<dbReference type="FunFam" id="3.30.200.20:FF:000131">
    <property type="entry name" value="Dual specificity protein kinase TTK"/>
    <property type="match status" value="1"/>
</dbReference>
<evidence type="ECO:0000256" key="6">
    <source>
        <dbReference type="PROSITE-ProRule" id="PRU10141"/>
    </source>
</evidence>
<keyword evidence="4" id="KW-0418">Kinase</keyword>
<dbReference type="PROSITE" id="PS00108">
    <property type="entry name" value="PROTEIN_KINASE_ST"/>
    <property type="match status" value="1"/>
</dbReference>
<feature type="region of interest" description="Disordered" evidence="7">
    <location>
        <begin position="1"/>
        <end position="26"/>
    </location>
</feature>
<gene>
    <name evidence="9" type="ORF">LRAMOSA00408</name>
</gene>
<dbReference type="GO" id="GO:0034501">
    <property type="term" value="P:protein localization to kinetochore"/>
    <property type="evidence" value="ECO:0007669"/>
    <property type="project" value="TreeGrafter"/>
</dbReference>
<feature type="compositionally biased region" description="Low complexity" evidence="7">
    <location>
        <begin position="106"/>
        <end position="129"/>
    </location>
</feature>
<keyword evidence="5 6" id="KW-0067">ATP-binding</keyword>
<organism evidence="9">
    <name type="scientific">Lichtheimia ramosa</name>
    <dbReference type="NCBI Taxonomy" id="688394"/>
    <lineage>
        <taxon>Eukaryota</taxon>
        <taxon>Fungi</taxon>
        <taxon>Fungi incertae sedis</taxon>
        <taxon>Mucoromycota</taxon>
        <taxon>Mucoromycotina</taxon>
        <taxon>Mucoromycetes</taxon>
        <taxon>Mucorales</taxon>
        <taxon>Lichtheimiaceae</taxon>
        <taxon>Lichtheimia</taxon>
    </lineage>
</organism>
<feature type="compositionally biased region" description="Basic and acidic residues" evidence="7">
    <location>
        <begin position="132"/>
        <end position="149"/>
    </location>
</feature>
<keyword evidence="1" id="KW-0723">Serine/threonine-protein kinase</keyword>
<feature type="compositionally biased region" description="Polar residues" evidence="7">
    <location>
        <begin position="54"/>
        <end position="76"/>
    </location>
</feature>
<dbReference type="PROSITE" id="PS00107">
    <property type="entry name" value="PROTEIN_KINASE_ATP"/>
    <property type="match status" value="1"/>
</dbReference>
<dbReference type="InterPro" id="IPR011009">
    <property type="entry name" value="Kinase-like_dom_sf"/>
</dbReference>
<dbReference type="AlphaFoldDB" id="A0A077W7C8"/>
<dbReference type="GO" id="GO:0004712">
    <property type="term" value="F:protein serine/threonine/tyrosine kinase activity"/>
    <property type="evidence" value="ECO:0007669"/>
    <property type="project" value="TreeGrafter"/>
</dbReference>
<keyword evidence="3 6" id="KW-0547">Nucleotide-binding</keyword>
<evidence type="ECO:0000256" key="3">
    <source>
        <dbReference type="ARBA" id="ARBA00022741"/>
    </source>
</evidence>
<dbReference type="InterPro" id="IPR000719">
    <property type="entry name" value="Prot_kinase_dom"/>
</dbReference>
<dbReference type="PROSITE" id="PS50011">
    <property type="entry name" value="PROTEIN_KINASE_DOM"/>
    <property type="match status" value="1"/>
</dbReference>
<dbReference type="FunFam" id="1.10.510.10:FF:000224">
    <property type="entry name" value="serine/threonine-protein kinase mph1 isoform X1"/>
    <property type="match status" value="1"/>
</dbReference>
<dbReference type="PANTHER" id="PTHR22974">
    <property type="entry name" value="MIXED LINEAGE PROTEIN KINASE"/>
    <property type="match status" value="1"/>
</dbReference>
<evidence type="ECO:0000256" key="1">
    <source>
        <dbReference type="ARBA" id="ARBA00022527"/>
    </source>
</evidence>
<feature type="region of interest" description="Disordered" evidence="7">
    <location>
        <begin position="44"/>
        <end position="191"/>
    </location>
</feature>
<reference evidence="9" key="1">
    <citation type="journal article" date="2014" name="Genome Announc.">
        <title>De novo whole-genome sequence and genome annotation of Lichtheimia ramosa.</title>
        <authorList>
            <person name="Linde J."/>
            <person name="Schwartze V."/>
            <person name="Binder U."/>
            <person name="Lass-Florl C."/>
            <person name="Voigt K."/>
            <person name="Horn F."/>
        </authorList>
    </citation>
    <scope>NUCLEOTIDE SEQUENCE</scope>
    <source>
        <strain evidence="9">JMRC FSU:6197</strain>
    </source>
</reference>
<dbReference type="InterPro" id="IPR008271">
    <property type="entry name" value="Ser/Thr_kinase_AS"/>
</dbReference>
<feature type="region of interest" description="Disordered" evidence="7">
    <location>
        <begin position="248"/>
        <end position="319"/>
    </location>
</feature>
<dbReference type="Gene3D" id="3.30.200.20">
    <property type="entry name" value="Phosphorylase Kinase, domain 1"/>
    <property type="match status" value="1"/>
</dbReference>
<proteinExistence type="predicted"/>
<dbReference type="GO" id="GO:0004674">
    <property type="term" value="F:protein serine/threonine kinase activity"/>
    <property type="evidence" value="ECO:0007669"/>
    <property type="project" value="UniProtKB-KW"/>
</dbReference>
<dbReference type="SMART" id="SM00220">
    <property type="entry name" value="S_TKc"/>
    <property type="match status" value="1"/>
</dbReference>
<protein>
    <recommendedName>
        <fullName evidence="8">Protein kinase domain-containing protein</fullName>
    </recommendedName>
</protein>
<name>A0A077W7C8_9FUNG</name>
<dbReference type="PANTHER" id="PTHR22974:SF21">
    <property type="entry name" value="DUAL SPECIFICITY PROTEIN KINASE TTK"/>
    <property type="match status" value="1"/>
</dbReference>
<dbReference type="OrthoDB" id="20524at2759"/>
<dbReference type="SUPFAM" id="SSF56112">
    <property type="entry name" value="Protein kinase-like (PK-like)"/>
    <property type="match status" value="1"/>
</dbReference>
<dbReference type="CDD" id="cd14131">
    <property type="entry name" value="PKc_Mps1"/>
    <property type="match status" value="1"/>
</dbReference>
<sequence>MNDTGQDTLYKAASLSDSESDDEHLESSVLDFVTNKYDSYLQSLPDLKKDSKDNLTTGSKTSISQRSNNSNESTQIRGKRHIKVTSQSTPFAIRSSSPQRPLSATRHSISSDNHDSSNSLSSLSRPSSPFKAKSDSPREHNLSKAREEPFPSLRSSSSFNYSWHDRSEHSTTTSVKRQKRSPQKDSINDISRMGYDVDQATAQKTMQDLVRNGVPDIPIRRHVHWKQDQEPNQSSAPHSFRRHVPAQANGAQTPLYMTPTSKKDNASSIRPLSPPPPPPTLSDDEKEHDDDDIFKRPFDIKESNKENYPPPPTPQRAPIQIQEERYIVLGKIGTGGSSEVYEVVSQQRQCKFAIKCVKINNVDKSVTDGYKDEIRLLRKLNNNDRIVCLYQHEIRKEEQIIYMVLELGSIDFAHLLAKRKGQPLNYHFLRYYWQQMLEAVAAIHQLKIVHSDLKPANFILVHDTLKLIDFGIAKAISNDTTNIQRENQLGTLNYMSPETLRGTDQDGNLIIKHGRPSDVWSLGCILYQMVYGSPPFHAFTQQLSKMQAILNPTFKIPFSDRLKYDNHPDVIVQESLLDVLKSCLEREPKHRKTIPELLIHPFLQ</sequence>
<dbReference type="GO" id="GO:0005634">
    <property type="term" value="C:nucleus"/>
    <property type="evidence" value="ECO:0007669"/>
    <property type="project" value="TreeGrafter"/>
</dbReference>
<feature type="compositionally biased region" description="Acidic residues" evidence="7">
    <location>
        <begin position="282"/>
        <end position="292"/>
    </location>
</feature>
<dbReference type="GO" id="GO:0000776">
    <property type="term" value="C:kinetochore"/>
    <property type="evidence" value="ECO:0007669"/>
    <property type="project" value="TreeGrafter"/>
</dbReference>
<keyword evidence="2" id="KW-0808">Transferase</keyword>
<feature type="binding site" evidence="6">
    <location>
        <position position="355"/>
    </location>
    <ligand>
        <name>ATP</name>
        <dbReference type="ChEBI" id="CHEBI:30616"/>
    </ligand>
</feature>
<feature type="domain" description="Protein kinase" evidence="8">
    <location>
        <begin position="326"/>
        <end position="603"/>
    </location>
</feature>
<evidence type="ECO:0000256" key="2">
    <source>
        <dbReference type="ARBA" id="ARBA00022679"/>
    </source>
</evidence>
<dbReference type="GO" id="GO:0005524">
    <property type="term" value="F:ATP binding"/>
    <property type="evidence" value="ECO:0007669"/>
    <property type="project" value="UniProtKB-UniRule"/>
</dbReference>
<feature type="compositionally biased region" description="Basic and acidic residues" evidence="7">
    <location>
        <begin position="293"/>
        <end position="305"/>
    </location>
</feature>
<evidence type="ECO:0000259" key="8">
    <source>
        <dbReference type="PROSITE" id="PS50011"/>
    </source>
</evidence>
<evidence type="ECO:0000256" key="7">
    <source>
        <dbReference type="SAM" id="MobiDB-lite"/>
    </source>
</evidence>
<evidence type="ECO:0000313" key="9">
    <source>
        <dbReference type="EMBL" id="CDS03006.1"/>
    </source>
</evidence>
<dbReference type="Pfam" id="PF00069">
    <property type="entry name" value="Pkinase"/>
    <property type="match status" value="1"/>
</dbReference>
<dbReference type="GO" id="GO:0033316">
    <property type="term" value="P:meiotic spindle assembly checkpoint signaling"/>
    <property type="evidence" value="ECO:0007669"/>
    <property type="project" value="TreeGrafter"/>
</dbReference>
<dbReference type="GO" id="GO:0098813">
    <property type="term" value="P:nuclear chromosome segregation"/>
    <property type="evidence" value="ECO:0007669"/>
    <property type="project" value="UniProtKB-ARBA"/>
</dbReference>
<dbReference type="InterPro" id="IPR017441">
    <property type="entry name" value="Protein_kinase_ATP_BS"/>
</dbReference>
<feature type="compositionally biased region" description="Polar residues" evidence="7">
    <location>
        <begin position="84"/>
        <end position="102"/>
    </location>
</feature>
<dbReference type="EMBL" id="LK023313">
    <property type="protein sequence ID" value="CDS03006.1"/>
    <property type="molecule type" value="Genomic_DNA"/>
</dbReference>
<dbReference type="InterPro" id="IPR027084">
    <property type="entry name" value="Mps1_cat"/>
</dbReference>
<dbReference type="Gene3D" id="1.10.510.10">
    <property type="entry name" value="Transferase(Phosphotransferase) domain 1"/>
    <property type="match status" value="1"/>
</dbReference>
<evidence type="ECO:0000256" key="5">
    <source>
        <dbReference type="ARBA" id="ARBA00022840"/>
    </source>
</evidence>